<dbReference type="GO" id="GO:0008237">
    <property type="term" value="F:metallopeptidase activity"/>
    <property type="evidence" value="ECO:0007669"/>
    <property type="project" value="TreeGrafter"/>
</dbReference>
<dbReference type="InterPro" id="IPR053000">
    <property type="entry name" value="WSS1-like_metalloprotease"/>
</dbReference>
<dbReference type="GO" id="GO:0008270">
    <property type="term" value="F:zinc ion binding"/>
    <property type="evidence" value="ECO:0007669"/>
    <property type="project" value="UniProtKB-KW"/>
</dbReference>
<evidence type="ECO:0000256" key="4">
    <source>
        <dbReference type="PROSITE-ProRule" id="PRU00322"/>
    </source>
</evidence>
<feature type="domain" description="RanBP2-type" evidence="6">
    <location>
        <begin position="313"/>
        <end position="342"/>
    </location>
</feature>
<dbReference type="Gene3D" id="2.30.30.380">
    <property type="entry name" value="Zn-finger domain of Sec23/24"/>
    <property type="match status" value="1"/>
</dbReference>
<evidence type="ECO:0000256" key="2">
    <source>
        <dbReference type="ARBA" id="ARBA00022771"/>
    </source>
</evidence>
<keyword evidence="3" id="KW-0862">Zinc</keyword>
<feature type="region of interest" description="Disordered" evidence="5">
    <location>
        <begin position="341"/>
        <end position="386"/>
    </location>
</feature>
<dbReference type="GO" id="GO:0005634">
    <property type="term" value="C:nucleus"/>
    <property type="evidence" value="ECO:0007669"/>
    <property type="project" value="TreeGrafter"/>
</dbReference>
<name>A0A9W4J999_9EURO</name>
<evidence type="ECO:0000256" key="5">
    <source>
        <dbReference type="SAM" id="MobiDB-lite"/>
    </source>
</evidence>
<feature type="compositionally biased region" description="Polar residues" evidence="5">
    <location>
        <begin position="199"/>
        <end position="208"/>
    </location>
</feature>
<dbReference type="EMBL" id="CAJVPA010000185">
    <property type="protein sequence ID" value="CAG8379647.1"/>
    <property type="molecule type" value="Genomic_DNA"/>
</dbReference>
<sequence>MRELDPLISEYRHEKKRPREDEALLILRKVASLVKPIMRQRAWRVGALCEFYPQQRNLLGLNVNSGQKICLRLRYPSDQRQFLPIEDVVDTMLHELCHNVIGPHNQQFHALWNQLRDEHEELARKGYTGEGFLSQGKRLGGRRIPVDEARRQARAAAEQRRTLAKNSGQKLGGTRHLRGTDIRKLRADAAQRRLEVTQGCASGANNSDELAEEASRNGFRTQAEEDDANERAIMEAFIELIQEEEREKYESSYVPPSQEHPAGPRTESSPPPGPSAAPPATSKPLPLLSKATKETNTFSPTETVDLTADNSSYDKAWICPTCTLENQSTFLCCDACAGERPPPTNTKPTTAPIPRNASTQRKSSGSLNPKKRPLPSDQKEETETNAKNAFAFKNRTRPLDSIKALDTGAEKKPLGWLCISCGSFMESQWWTCSCCGTMKPSS</sequence>
<reference evidence="8" key="1">
    <citation type="submission" date="2021-07" db="EMBL/GenBank/DDBJ databases">
        <authorList>
            <person name="Branca A.L. A."/>
        </authorList>
    </citation>
    <scope>NUCLEOTIDE SEQUENCE</scope>
</reference>
<dbReference type="InterPro" id="IPR013536">
    <property type="entry name" value="WLM_dom"/>
</dbReference>
<gene>
    <name evidence="8" type="ORF">PSALAMII_LOCUS5874</name>
</gene>
<dbReference type="InterPro" id="IPR001876">
    <property type="entry name" value="Znf_RanBP2"/>
</dbReference>
<evidence type="ECO:0000256" key="3">
    <source>
        <dbReference type="ARBA" id="ARBA00022833"/>
    </source>
</evidence>
<feature type="region of interest" description="Disordered" evidence="5">
    <location>
        <begin position="159"/>
        <end position="182"/>
    </location>
</feature>
<feature type="region of interest" description="Disordered" evidence="5">
    <location>
        <begin position="247"/>
        <end position="286"/>
    </location>
</feature>
<evidence type="ECO:0000259" key="7">
    <source>
        <dbReference type="PROSITE" id="PS51397"/>
    </source>
</evidence>
<evidence type="ECO:0000313" key="9">
    <source>
        <dbReference type="Proteomes" id="UP001152646"/>
    </source>
</evidence>
<dbReference type="Pfam" id="PF08325">
    <property type="entry name" value="WLM"/>
    <property type="match status" value="1"/>
</dbReference>
<feature type="region of interest" description="Disordered" evidence="5">
    <location>
        <begin position="198"/>
        <end position="230"/>
    </location>
</feature>
<protein>
    <recommendedName>
        <fullName evidence="10">Zinc metallopeptidase</fullName>
    </recommendedName>
</protein>
<dbReference type="Proteomes" id="UP001152646">
    <property type="component" value="Unassembled WGS sequence"/>
</dbReference>
<organism evidence="8 9">
    <name type="scientific">Penicillium salamii</name>
    <dbReference type="NCBI Taxonomy" id="1612424"/>
    <lineage>
        <taxon>Eukaryota</taxon>
        <taxon>Fungi</taxon>
        <taxon>Dikarya</taxon>
        <taxon>Ascomycota</taxon>
        <taxon>Pezizomycotina</taxon>
        <taxon>Eurotiomycetes</taxon>
        <taxon>Eurotiomycetidae</taxon>
        <taxon>Eurotiales</taxon>
        <taxon>Aspergillaceae</taxon>
        <taxon>Penicillium</taxon>
    </lineage>
</organism>
<dbReference type="PANTHER" id="PTHR46622:SF1">
    <property type="entry name" value="DNA-DEPENDENT METALLOPROTEASE WSS1"/>
    <property type="match status" value="1"/>
</dbReference>
<dbReference type="PANTHER" id="PTHR46622">
    <property type="entry name" value="DNA-DEPENDENT METALLOPROTEASE WSS1"/>
    <property type="match status" value="1"/>
</dbReference>
<dbReference type="PROSITE" id="PS50199">
    <property type="entry name" value="ZF_RANBP2_2"/>
    <property type="match status" value="1"/>
</dbReference>
<accession>A0A9W4J999</accession>
<dbReference type="GO" id="GO:0006281">
    <property type="term" value="P:DNA repair"/>
    <property type="evidence" value="ECO:0007669"/>
    <property type="project" value="TreeGrafter"/>
</dbReference>
<evidence type="ECO:0000256" key="1">
    <source>
        <dbReference type="ARBA" id="ARBA00022723"/>
    </source>
</evidence>
<feature type="compositionally biased region" description="Polar residues" evidence="5">
    <location>
        <begin position="356"/>
        <end position="367"/>
    </location>
</feature>
<dbReference type="AlphaFoldDB" id="A0A9W4J999"/>
<feature type="domain" description="WLM" evidence="7">
    <location>
        <begin position="1"/>
        <end position="195"/>
    </location>
</feature>
<evidence type="ECO:0000313" key="8">
    <source>
        <dbReference type="EMBL" id="CAG8379647.1"/>
    </source>
</evidence>
<keyword evidence="2 4" id="KW-0863">Zinc-finger</keyword>
<evidence type="ECO:0000259" key="6">
    <source>
        <dbReference type="PROSITE" id="PS50199"/>
    </source>
</evidence>
<dbReference type="OrthoDB" id="261960at2759"/>
<evidence type="ECO:0008006" key="10">
    <source>
        <dbReference type="Google" id="ProtNLM"/>
    </source>
</evidence>
<proteinExistence type="predicted"/>
<dbReference type="PROSITE" id="PS51397">
    <property type="entry name" value="WLM"/>
    <property type="match status" value="1"/>
</dbReference>
<comment type="caution">
    <text evidence="8">The sequence shown here is derived from an EMBL/GenBank/DDBJ whole genome shotgun (WGS) entry which is preliminary data.</text>
</comment>
<dbReference type="PROSITE" id="PS01358">
    <property type="entry name" value="ZF_RANBP2_1"/>
    <property type="match status" value="1"/>
</dbReference>
<keyword evidence="1" id="KW-0479">Metal-binding</keyword>